<dbReference type="EMBL" id="OY731406">
    <property type="protein sequence ID" value="CAJ1975211.1"/>
    <property type="molecule type" value="Genomic_DNA"/>
</dbReference>
<dbReference type="Proteomes" id="UP001189624">
    <property type="component" value="Chromosome 9"/>
</dbReference>
<accession>A0AA86TES2</accession>
<gene>
    <name evidence="1" type="ORF">AYBTSS11_LOCUS27315</name>
</gene>
<keyword evidence="2" id="KW-1185">Reference proteome</keyword>
<evidence type="ECO:0000313" key="2">
    <source>
        <dbReference type="Proteomes" id="UP001189624"/>
    </source>
</evidence>
<sequence length="69" mass="7824">MDRIGSQIRNGSEDALDILKKSPIFEFLDKQNQTSISVELTFHQPGTLKRWSCPSVCREMINVGNSNIE</sequence>
<reference evidence="1" key="1">
    <citation type="submission" date="2023-10" db="EMBL/GenBank/DDBJ databases">
        <authorList>
            <person name="Domelevo Entfellner J.-B."/>
        </authorList>
    </citation>
    <scope>NUCLEOTIDE SEQUENCE</scope>
</reference>
<protein>
    <submittedName>
        <fullName evidence="1">Uncharacterized protein</fullName>
    </submittedName>
</protein>
<organism evidence="1 2">
    <name type="scientific">Sphenostylis stenocarpa</name>
    <dbReference type="NCBI Taxonomy" id="92480"/>
    <lineage>
        <taxon>Eukaryota</taxon>
        <taxon>Viridiplantae</taxon>
        <taxon>Streptophyta</taxon>
        <taxon>Embryophyta</taxon>
        <taxon>Tracheophyta</taxon>
        <taxon>Spermatophyta</taxon>
        <taxon>Magnoliopsida</taxon>
        <taxon>eudicotyledons</taxon>
        <taxon>Gunneridae</taxon>
        <taxon>Pentapetalae</taxon>
        <taxon>rosids</taxon>
        <taxon>fabids</taxon>
        <taxon>Fabales</taxon>
        <taxon>Fabaceae</taxon>
        <taxon>Papilionoideae</taxon>
        <taxon>50 kb inversion clade</taxon>
        <taxon>NPAAA clade</taxon>
        <taxon>indigoferoid/millettioid clade</taxon>
        <taxon>Phaseoleae</taxon>
        <taxon>Sphenostylis</taxon>
    </lineage>
</organism>
<name>A0AA86TES2_9FABA</name>
<dbReference type="Gramene" id="rna-AYBTSS11_LOCUS27315">
    <property type="protein sequence ID" value="CAJ1975211.1"/>
    <property type="gene ID" value="gene-AYBTSS11_LOCUS27315"/>
</dbReference>
<dbReference type="AlphaFoldDB" id="A0AA86TES2"/>
<evidence type="ECO:0000313" key="1">
    <source>
        <dbReference type="EMBL" id="CAJ1975211.1"/>
    </source>
</evidence>
<proteinExistence type="predicted"/>